<evidence type="ECO:0000256" key="3">
    <source>
        <dbReference type="ARBA" id="ARBA00022980"/>
    </source>
</evidence>
<reference evidence="6" key="1">
    <citation type="submission" date="2025-08" db="UniProtKB">
        <authorList>
            <consortium name="Ensembl"/>
        </authorList>
    </citation>
    <scope>IDENTIFICATION</scope>
</reference>
<proteinExistence type="inferred from homology"/>
<keyword evidence="5" id="KW-1133">Transmembrane helix</keyword>
<keyword evidence="7" id="KW-1185">Reference proteome</keyword>
<reference evidence="6" key="2">
    <citation type="submission" date="2025-09" db="UniProtKB">
        <authorList>
            <consortium name="Ensembl"/>
        </authorList>
    </citation>
    <scope>IDENTIFICATION</scope>
</reference>
<protein>
    <submittedName>
        <fullName evidence="6">Uncharacterized protein</fullName>
    </submittedName>
</protein>
<keyword evidence="4" id="KW-0687">Ribonucleoprotein</keyword>
<dbReference type="GO" id="GO:1990904">
    <property type="term" value="C:ribonucleoprotein complex"/>
    <property type="evidence" value="ECO:0007669"/>
    <property type="project" value="UniProtKB-KW"/>
</dbReference>
<evidence type="ECO:0000256" key="4">
    <source>
        <dbReference type="ARBA" id="ARBA00023274"/>
    </source>
</evidence>
<feature type="transmembrane region" description="Helical" evidence="5">
    <location>
        <begin position="34"/>
        <end position="51"/>
    </location>
</feature>
<dbReference type="Gene3D" id="1.10.10.1410">
    <property type="match status" value="1"/>
</dbReference>
<accession>A0A8C6MXK8</accession>
<dbReference type="AlphaFoldDB" id="A0A8C6MXK8"/>
<evidence type="ECO:0000313" key="7">
    <source>
        <dbReference type="Proteomes" id="UP000694415"/>
    </source>
</evidence>
<keyword evidence="5" id="KW-0812">Transmembrane</keyword>
<comment type="function">
    <text evidence="1">Plays an important role in the elongation step of protein synthesis.</text>
</comment>
<dbReference type="GO" id="GO:0005840">
    <property type="term" value="C:ribosome"/>
    <property type="evidence" value="ECO:0007669"/>
    <property type="project" value="UniProtKB-KW"/>
</dbReference>
<dbReference type="GeneTree" id="ENSGT01150000287024"/>
<sequence>MASISEITCIYSALILSDDKVAQRRRKWKHRRNLRRWVMTWALVFLTKLLFD</sequence>
<evidence type="ECO:0000256" key="2">
    <source>
        <dbReference type="ARBA" id="ARBA00005436"/>
    </source>
</evidence>
<dbReference type="InterPro" id="IPR038716">
    <property type="entry name" value="P1/P2_N_sf"/>
</dbReference>
<evidence type="ECO:0000256" key="5">
    <source>
        <dbReference type="SAM" id="Phobius"/>
    </source>
</evidence>
<dbReference type="Proteomes" id="UP000694415">
    <property type="component" value="Unplaced"/>
</dbReference>
<evidence type="ECO:0000256" key="1">
    <source>
        <dbReference type="ARBA" id="ARBA00003362"/>
    </source>
</evidence>
<dbReference type="Ensembl" id="ENSMSIT00000025099.1">
    <property type="protein sequence ID" value="ENSMSIP00000019888.1"/>
    <property type="gene ID" value="ENSMSIG00000016891.1"/>
</dbReference>
<organism evidence="6 7">
    <name type="scientific">Mus spicilegus</name>
    <name type="common">Mound-building mouse</name>
    <dbReference type="NCBI Taxonomy" id="10103"/>
    <lineage>
        <taxon>Eukaryota</taxon>
        <taxon>Metazoa</taxon>
        <taxon>Chordata</taxon>
        <taxon>Craniata</taxon>
        <taxon>Vertebrata</taxon>
        <taxon>Euteleostomi</taxon>
        <taxon>Mammalia</taxon>
        <taxon>Eutheria</taxon>
        <taxon>Euarchontoglires</taxon>
        <taxon>Glires</taxon>
        <taxon>Rodentia</taxon>
        <taxon>Myomorpha</taxon>
        <taxon>Muroidea</taxon>
        <taxon>Muridae</taxon>
        <taxon>Murinae</taxon>
        <taxon>Mus</taxon>
        <taxon>Mus</taxon>
    </lineage>
</organism>
<keyword evidence="3" id="KW-0689">Ribosomal protein</keyword>
<keyword evidence="5" id="KW-0472">Membrane</keyword>
<evidence type="ECO:0000313" key="6">
    <source>
        <dbReference type="Ensembl" id="ENSMSIP00000019888.1"/>
    </source>
</evidence>
<name>A0A8C6MXK8_MUSSI</name>
<comment type="similarity">
    <text evidence="2">Belongs to the eukaryotic ribosomal protein P1/P2 family.</text>
</comment>